<comment type="caution">
    <text evidence="1">The sequence shown here is derived from an EMBL/GenBank/DDBJ whole genome shotgun (WGS) entry which is preliminary data.</text>
</comment>
<gene>
    <name evidence="1" type="ORF">D9758_013998</name>
</gene>
<keyword evidence="2" id="KW-1185">Reference proteome</keyword>
<protein>
    <submittedName>
        <fullName evidence="1">Uncharacterized protein</fullName>
    </submittedName>
</protein>
<reference evidence="1 2" key="1">
    <citation type="journal article" date="2020" name="ISME J.">
        <title>Uncovering the hidden diversity of litter-decomposition mechanisms in mushroom-forming fungi.</title>
        <authorList>
            <person name="Floudas D."/>
            <person name="Bentzer J."/>
            <person name="Ahren D."/>
            <person name="Johansson T."/>
            <person name="Persson P."/>
            <person name="Tunlid A."/>
        </authorList>
    </citation>
    <scope>NUCLEOTIDE SEQUENCE [LARGE SCALE GENOMIC DNA]</scope>
    <source>
        <strain evidence="1 2">CBS 291.85</strain>
    </source>
</reference>
<dbReference type="EMBL" id="JAACJM010000046">
    <property type="protein sequence ID" value="KAF5359898.1"/>
    <property type="molecule type" value="Genomic_DNA"/>
</dbReference>
<sequence length="113" mass="12028">MPRMPLHPFQMGLSVLCEQKLTSVLHNSAALEELIYPPSSFFLKFSSASSIASLAATSSPFWSDCPIHGGKRADWFSSCLGVTYTPAAALALSSPLFSRDPSVATTILSSGTM</sequence>
<name>A0A8H5G7R0_9AGAR</name>
<evidence type="ECO:0000313" key="1">
    <source>
        <dbReference type="EMBL" id="KAF5359898.1"/>
    </source>
</evidence>
<accession>A0A8H5G7R0</accession>
<dbReference type="Proteomes" id="UP000559256">
    <property type="component" value="Unassembled WGS sequence"/>
</dbReference>
<evidence type="ECO:0000313" key="2">
    <source>
        <dbReference type="Proteomes" id="UP000559256"/>
    </source>
</evidence>
<organism evidence="1 2">
    <name type="scientific">Tetrapyrgos nigripes</name>
    <dbReference type="NCBI Taxonomy" id="182062"/>
    <lineage>
        <taxon>Eukaryota</taxon>
        <taxon>Fungi</taxon>
        <taxon>Dikarya</taxon>
        <taxon>Basidiomycota</taxon>
        <taxon>Agaricomycotina</taxon>
        <taxon>Agaricomycetes</taxon>
        <taxon>Agaricomycetidae</taxon>
        <taxon>Agaricales</taxon>
        <taxon>Marasmiineae</taxon>
        <taxon>Marasmiaceae</taxon>
        <taxon>Tetrapyrgos</taxon>
    </lineage>
</organism>
<proteinExistence type="predicted"/>
<dbReference type="AlphaFoldDB" id="A0A8H5G7R0"/>